<keyword evidence="7" id="KW-0653">Protein transport</keyword>
<feature type="compositionally biased region" description="Polar residues" evidence="10">
    <location>
        <begin position="187"/>
        <end position="204"/>
    </location>
</feature>
<proteinExistence type="predicted"/>
<dbReference type="InterPro" id="IPR024973">
    <property type="entry name" value="ESPR"/>
</dbReference>
<dbReference type="Pfam" id="PF03895">
    <property type="entry name" value="YadA_anchor"/>
    <property type="match status" value="1"/>
</dbReference>
<dbReference type="InterPro" id="IPR045584">
    <property type="entry name" value="Pilin-like"/>
</dbReference>
<protein>
    <recommendedName>
        <fullName evidence="16">YadA-like C-terminal region</fullName>
    </recommendedName>
</protein>
<evidence type="ECO:0000313" key="14">
    <source>
        <dbReference type="EMBL" id="GLQ88160.1"/>
    </source>
</evidence>
<keyword evidence="6" id="KW-0732">Signal</keyword>
<dbReference type="InterPro" id="IPR008640">
    <property type="entry name" value="Adhesin_Head_dom"/>
</dbReference>
<feature type="domain" description="Trimeric autotransporter adhesin YadA-like head" evidence="12">
    <location>
        <begin position="177"/>
        <end position="195"/>
    </location>
</feature>
<evidence type="ECO:0000256" key="9">
    <source>
        <dbReference type="ARBA" id="ARBA00023237"/>
    </source>
</evidence>
<evidence type="ECO:0000256" key="10">
    <source>
        <dbReference type="SAM" id="MobiDB-lite"/>
    </source>
</evidence>
<evidence type="ECO:0000259" key="13">
    <source>
        <dbReference type="Pfam" id="PF13018"/>
    </source>
</evidence>
<evidence type="ECO:0000256" key="2">
    <source>
        <dbReference type="ARBA" id="ARBA00004442"/>
    </source>
</evidence>
<keyword evidence="8" id="KW-0472">Membrane</keyword>
<reference evidence="15" key="1">
    <citation type="journal article" date="2019" name="Int. J. Syst. Evol. Microbiol.">
        <title>The Global Catalogue of Microorganisms (GCM) 10K type strain sequencing project: providing services to taxonomists for standard genome sequencing and annotation.</title>
        <authorList>
            <consortium name="The Broad Institute Genomics Platform"/>
            <consortium name="The Broad Institute Genome Sequencing Center for Infectious Disease"/>
            <person name="Wu L."/>
            <person name="Ma J."/>
        </authorList>
    </citation>
    <scope>NUCLEOTIDE SEQUENCE [LARGE SCALE GENOMIC DNA]</scope>
    <source>
        <strain evidence="15">NBRC 111981</strain>
    </source>
</reference>
<feature type="domain" description="ESPR" evidence="13">
    <location>
        <begin position="1"/>
        <end position="47"/>
    </location>
</feature>
<keyword evidence="15" id="KW-1185">Reference proteome</keyword>
<dbReference type="Gene3D" id="2.60.40.4050">
    <property type="match status" value="1"/>
</dbReference>
<feature type="domain" description="Trimeric autotransporter adhesin YadA-like C-terminal membrane anchor" evidence="11">
    <location>
        <begin position="290"/>
        <end position="342"/>
    </location>
</feature>
<evidence type="ECO:0000259" key="11">
    <source>
        <dbReference type="Pfam" id="PF03895"/>
    </source>
</evidence>
<dbReference type="InterPro" id="IPR005594">
    <property type="entry name" value="YadA_C"/>
</dbReference>
<evidence type="ECO:0000256" key="7">
    <source>
        <dbReference type="ARBA" id="ARBA00022927"/>
    </source>
</evidence>
<dbReference type="Pfam" id="PF05658">
    <property type="entry name" value="YadA_head"/>
    <property type="match status" value="2"/>
</dbReference>
<comment type="subcellular location">
    <subcellularLocation>
        <location evidence="2">Cell outer membrane</location>
    </subcellularLocation>
    <subcellularLocation>
        <location evidence="1">Cell surface</location>
    </subcellularLocation>
</comment>
<dbReference type="EMBL" id="BSOA01000014">
    <property type="protein sequence ID" value="GLQ88160.1"/>
    <property type="molecule type" value="Genomic_DNA"/>
</dbReference>
<dbReference type="Proteomes" id="UP001156627">
    <property type="component" value="Unassembled WGS sequence"/>
</dbReference>
<dbReference type="Pfam" id="PF13018">
    <property type="entry name" value="ESPR"/>
    <property type="match status" value="1"/>
</dbReference>
<gene>
    <name evidence="14" type="ORF">GCM10007898_17290</name>
</gene>
<dbReference type="SUPFAM" id="SSF101967">
    <property type="entry name" value="Adhesin YadA, collagen-binding domain"/>
    <property type="match status" value="1"/>
</dbReference>
<dbReference type="RefSeq" id="WP_284331602.1">
    <property type="nucleotide sequence ID" value="NZ_BSOA01000014.1"/>
</dbReference>
<feature type="region of interest" description="Disordered" evidence="10">
    <location>
        <begin position="184"/>
        <end position="229"/>
    </location>
</feature>
<dbReference type="Gene3D" id="3.30.1300.30">
    <property type="entry name" value="GSPII I/J protein-like"/>
    <property type="match status" value="1"/>
</dbReference>
<evidence type="ECO:0000256" key="1">
    <source>
        <dbReference type="ARBA" id="ARBA00004241"/>
    </source>
</evidence>
<evidence type="ECO:0008006" key="16">
    <source>
        <dbReference type="Google" id="ProtNLM"/>
    </source>
</evidence>
<evidence type="ECO:0000256" key="8">
    <source>
        <dbReference type="ARBA" id="ARBA00023136"/>
    </source>
</evidence>
<keyword evidence="5" id="KW-0812">Transmembrane</keyword>
<name>A0ABQ5X9A9_9GAMM</name>
<evidence type="ECO:0000259" key="12">
    <source>
        <dbReference type="Pfam" id="PF05658"/>
    </source>
</evidence>
<evidence type="ECO:0000313" key="15">
    <source>
        <dbReference type="Proteomes" id="UP001156627"/>
    </source>
</evidence>
<evidence type="ECO:0000256" key="6">
    <source>
        <dbReference type="ARBA" id="ARBA00022729"/>
    </source>
</evidence>
<accession>A0ABQ5X9A9</accession>
<evidence type="ECO:0000256" key="4">
    <source>
        <dbReference type="ARBA" id="ARBA00022452"/>
    </source>
</evidence>
<dbReference type="SUPFAM" id="SSF54523">
    <property type="entry name" value="Pili subunits"/>
    <property type="match status" value="1"/>
</dbReference>
<sequence length="342" mass="35500">MNRNYRIVWNEASRKWVVASELTGGRKKKTATMASLAIAMALGLSVSHAAMAKDASDVTSRLADIEKRVTAVETNTSDIANDARTYSDFLGKVINKVGNDVDDNSAKIKAIDNREDKDAGMIVKGMANIDGRVTDNAAHIADVDARQDKDAGMIVKGMVNIDGRVSSIQQDMDRAVIGAGATATGTNSSAIGPNASAPGNNSVALGSDSVADRDNSVSVGSPGHERQITNVAPGTERTDAANWGQVQDAVGSEHNWASDQFRRVDRRIDGMGAMTAAYGQMAFSAAGVDATNRVGAGVGYQNGQTALAVGISHRFGTRVNLSVGASTTGKDTSAGAGVAVGW</sequence>
<dbReference type="InterPro" id="IPR011049">
    <property type="entry name" value="Serralysin-like_metalloprot_C"/>
</dbReference>
<keyword evidence="4" id="KW-1134">Transmembrane beta strand</keyword>
<comment type="caution">
    <text evidence="14">The sequence shown here is derived from an EMBL/GenBank/DDBJ whole genome shotgun (WGS) entry which is preliminary data.</text>
</comment>
<keyword evidence="3" id="KW-0813">Transport</keyword>
<organism evidence="14 15">
    <name type="scientific">Dyella flagellata</name>
    <dbReference type="NCBI Taxonomy" id="1867833"/>
    <lineage>
        <taxon>Bacteria</taxon>
        <taxon>Pseudomonadati</taxon>
        <taxon>Pseudomonadota</taxon>
        <taxon>Gammaproteobacteria</taxon>
        <taxon>Lysobacterales</taxon>
        <taxon>Rhodanobacteraceae</taxon>
        <taxon>Dyella</taxon>
    </lineage>
</organism>
<feature type="domain" description="Trimeric autotransporter adhesin YadA-like head" evidence="12">
    <location>
        <begin position="197"/>
        <end position="221"/>
    </location>
</feature>
<keyword evidence="9" id="KW-0998">Cell outer membrane</keyword>
<evidence type="ECO:0000256" key="3">
    <source>
        <dbReference type="ARBA" id="ARBA00022448"/>
    </source>
</evidence>
<evidence type="ECO:0000256" key="5">
    <source>
        <dbReference type="ARBA" id="ARBA00022692"/>
    </source>
</evidence>